<feature type="region of interest" description="Disordered" evidence="1">
    <location>
        <begin position="510"/>
        <end position="541"/>
    </location>
</feature>
<evidence type="ECO:0000313" key="4">
    <source>
        <dbReference type="Proteomes" id="UP001551482"/>
    </source>
</evidence>
<sequence length="541" mass="54884">MAVVAALAMTVSGCGPLLAQGAKKLVPVVAEALLVAGADAFLAHATAQDRTDVTPVGKGGSHEGDEVGLYGGSLKASVCDKKQLIAFLTAPANAKKAAEWARVMGIQVDEIPKFINALTPVTLRFDTLVKNHRFTKGKADAYESLLPAGMAVLVRANGLPAVKCNCGNPLGASKAKIENIDVKINDPGWKGRYRPDKVRKVKPVKDEVATFKLTNLDVADDTSIERPQGSAGDADRAGAKIVPEPDLMLSVAEVVPGAEYEATASNFRPGETVNFGPKDAKDTKNKPYAVATADKNGTATATITTDADAKTGEKTVYAHGSQSGLTASAELTVAKPEDVEPVPSGSGGTPGGPQLALAPTTVADGGTFTAKATGFEPGENVLFTRTGDEPAKLGQTEADDTGTATLKLTEDQGPGTYSLQAKGADSGAAANATLTVTADGSSPSAPAPTAKMTLRPATVAVGGDVDIVLTGFKADEDIEVTRTGVSAGTVALATADSSGKVTVTEYAGDTSGTSTVKARGVSSGREATAKLTVTSGAGTST</sequence>
<organism evidence="3 4">
    <name type="scientific">Streptodolium elevatio</name>
    <dbReference type="NCBI Taxonomy" id="3157996"/>
    <lineage>
        <taxon>Bacteria</taxon>
        <taxon>Bacillati</taxon>
        <taxon>Actinomycetota</taxon>
        <taxon>Actinomycetes</taxon>
        <taxon>Kitasatosporales</taxon>
        <taxon>Streptomycetaceae</taxon>
        <taxon>Streptodolium</taxon>
    </lineage>
</organism>
<dbReference type="InterPro" id="IPR046704">
    <property type="entry name" value="DUF6777"/>
</dbReference>
<dbReference type="Pfam" id="PF20568">
    <property type="entry name" value="DUF6777"/>
    <property type="match status" value="1"/>
</dbReference>
<comment type="caution">
    <text evidence="3">The sequence shown here is derived from an EMBL/GenBank/DDBJ whole genome shotgun (WGS) entry which is preliminary data.</text>
</comment>
<evidence type="ECO:0000256" key="1">
    <source>
        <dbReference type="SAM" id="MobiDB-lite"/>
    </source>
</evidence>
<accession>A0ABV3DQG2</accession>
<feature type="compositionally biased region" description="Polar residues" evidence="1">
    <location>
        <begin position="531"/>
        <end position="541"/>
    </location>
</feature>
<dbReference type="RefSeq" id="WP_358360697.1">
    <property type="nucleotide sequence ID" value="NZ_JBEZFP010000107.1"/>
</dbReference>
<proteinExistence type="predicted"/>
<evidence type="ECO:0000259" key="2">
    <source>
        <dbReference type="Pfam" id="PF20568"/>
    </source>
</evidence>
<keyword evidence="4" id="KW-1185">Reference proteome</keyword>
<reference evidence="3 4" key="1">
    <citation type="submission" date="2024-06" db="EMBL/GenBank/DDBJ databases">
        <title>The Natural Products Discovery Center: Release of the First 8490 Sequenced Strains for Exploring Actinobacteria Biosynthetic Diversity.</title>
        <authorList>
            <person name="Kalkreuter E."/>
            <person name="Kautsar S.A."/>
            <person name="Yang D."/>
            <person name="Bader C.D."/>
            <person name="Teijaro C.N."/>
            <person name="Fluegel L."/>
            <person name="Davis C.M."/>
            <person name="Simpson J.R."/>
            <person name="Lauterbach L."/>
            <person name="Steele A.D."/>
            <person name="Gui C."/>
            <person name="Meng S."/>
            <person name="Li G."/>
            <person name="Viehrig K."/>
            <person name="Ye F."/>
            <person name="Su P."/>
            <person name="Kiefer A.F."/>
            <person name="Nichols A."/>
            <person name="Cepeda A.J."/>
            <person name="Yan W."/>
            <person name="Fan B."/>
            <person name="Jiang Y."/>
            <person name="Adhikari A."/>
            <person name="Zheng C.-J."/>
            <person name="Schuster L."/>
            <person name="Cowan T.M."/>
            <person name="Smanski M.J."/>
            <person name="Chevrette M.G."/>
            <person name="De Carvalho L.P.S."/>
            <person name="Shen B."/>
        </authorList>
    </citation>
    <scope>NUCLEOTIDE SEQUENCE [LARGE SCALE GENOMIC DNA]</scope>
    <source>
        <strain evidence="3 4">NPDC048946</strain>
    </source>
</reference>
<dbReference type="Proteomes" id="UP001551482">
    <property type="component" value="Unassembled WGS sequence"/>
</dbReference>
<dbReference type="EMBL" id="JBEZFP010000107">
    <property type="protein sequence ID" value="MEU8137988.1"/>
    <property type="molecule type" value="Genomic_DNA"/>
</dbReference>
<gene>
    <name evidence="3" type="ORF">AB0C36_31330</name>
</gene>
<name>A0ABV3DQG2_9ACTN</name>
<evidence type="ECO:0000313" key="3">
    <source>
        <dbReference type="EMBL" id="MEU8137988.1"/>
    </source>
</evidence>
<feature type="domain" description="DUF6777" evidence="2">
    <location>
        <begin position="62"/>
        <end position="229"/>
    </location>
</feature>
<protein>
    <submittedName>
        <fullName evidence="3">DUF6777 domain-containing protein</fullName>
    </submittedName>
</protein>